<dbReference type="CDD" id="cd05344">
    <property type="entry name" value="BKR_like_SDR_like"/>
    <property type="match status" value="1"/>
</dbReference>
<organism evidence="3 4">
    <name type="scientific">Geodermatophilus poikilotrophus</name>
    <dbReference type="NCBI Taxonomy" id="1333667"/>
    <lineage>
        <taxon>Bacteria</taxon>
        <taxon>Bacillati</taxon>
        <taxon>Actinomycetota</taxon>
        <taxon>Actinomycetes</taxon>
        <taxon>Geodermatophilales</taxon>
        <taxon>Geodermatophilaceae</taxon>
        <taxon>Geodermatophilus</taxon>
    </lineage>
</organism>
<dbReference type="PANTHER" id="PTHR42879:SF6">
    <property type="entry name" value="NADPH-DEPENDENT REDUCTASE BACG"/>
    <property type="match status" value="1"/>
</dbReference>
<dbReference type="PANTHER" id="PTHR42879">
    <property type="entry name" value="3-OXOACYL-(ACYL-CARRIER-PROTEIN) REDUCTASE"/>
    <property type="match status" value="1"/>
</dbReference>
<dbReference type="EMBL" id="FOIE01000003">
    <property type="protein sequence ID" value="SET21064.1"/>
    <property type="molecule type" value="Genomic_DNA"/>
</dbReference>
<evidence type="ECO:0000313" key="4">
    <source>
        <dbReference type="Proteomes" id="UP000198507"/>
    </source>
</evidence>
<gene>
    <name evidence="3" type="ORF">SAMN04488546_1676</name>
</gene>
<accession>A0A1I0CN34</accession>
<dbReference type="Proteomes" id="UP000198507">
    <property type="component" value="Unassembled WGS sequence"/>
</dbReference>
<reference evidence="4" key="1">
    <citation type="submission" date="2016-10" db="EMBL/GenBank/DDBJ databases">
        <authorList>
            <person name="Varghese N."/>
            <person name="Submissions S."/>
        </authorList>
    </citation>
    <scope>NUCLEOTIDE SEQUENCE [LARGE SCALE GENOMIC DNA]</scope>
    <source>
        <strain evidence="4">DSM 44209</strain>
    </source>
</reference>
<comment type="similarity">
    <text evidence="1">Belongs to the short-chain dehydrogenases/reductases (SDR) family.</text>
</comment>
<name>A0A1I0CN34_9ACTN</name>
<proteinExistence type="inferred from homology"/>
<keyword evidence="4" id="KW-1185">Reference proteome</keyword>
<evidence type="ECO:0000256" key="1">
    <source>
        <dbReference type="ARBA" id="ARBA00006484"/>
    </source>
</evidence>
<dbReference type="InterPro" id="IPR036291">
    <property type="entry name" value="NAD(P)-bd_dom_sf"/>
</dbReference>
<evidence type="ECO:0000256" key="2">
    <source>
        <dbReference type="ARBA" id="ARBA00023002"/>
    </source>
</evidence>
<dbReference type="RefSeq" id="WP_091442208.1">
    <property type="nucleotide sequence ID" value="NZ_FOIE01000003.1"/>
</dbReference>
<dbReference type="PRINTS" id="PR00080">
    <property type="entry name" value="SDRFAMILY"/>
</dbReference>
<dbReference type="InterPro" id="IPR050259">
    <property type="entry name" value="SDR"/>
</dbReference>
<dbReference type="OrthoDB" id="9793325at2"/>
<dbReference type="AlphaFoldDB" id="A0A1I0CN34"/>
<protein>
    <submittedName>
        <fullName evidence="3">3-oxoacyl-[acyl-carrier protein] reductase</fullName>
    </submittedName>
</protein>
<dbReference type="SUPFAM" id="SSF51735">
    <property type="entry name" value="NAD(P)-binding Rossmann-fold domains"/>
    <property type="match status" value="1"/>
</dbReference>
<dbReference type="Pfam" id="PF13561">
    <property type="entry name" value="adh_short_C2"/>
    <property type="match status" value="1"/>
</dbReference>
<sequence length="262" mass="27460">MDLELTGRVALVTAASKGLGRATATQLAAEGARVMISSRGADRLTSTAQEIADATGAQVEHCPADVSDAADLDRLLRETRERLGGVDVLVNNAGGPPPGGFDALDDARWQQAFELNLLSTVRLFRGVLPHMREQRWGRIVTVASSSIRQPIENLTLSNTLRVGLLGLAKSVALEVAADGVLVNTLGPGRIATDRVASLDAGRAEKTGQSVEEVRAQSEAGIPLGRYGTAEEFGKVAAFLASGANTYVTGQNFLVDGGMVRAI</sequence>
<keyword evidence="2" id="KW-0560">Oxidoreductase</keyword>
<dbReference type="FunFam" id="3.40.50.720:FF:000084">
    <property type="entry name" value="Short-chain dehydrogenase reductase"/>
    <property type="match status" value="1"/>
</dbReference>
<evidence type="ECO:0000313" key="3">
    <source>
        <dbReference type="EMBL" id="SET21064.1"/>
    </source>
</evidence>
<dbReference type="Gene3D" id="3.40.50.720">
    <property type="entry name" value="NAD(P)-binding Rossmann-like Domain"/>
    <property type="match status" value="1"/>
</dbReference>
<dbReference type="PRINTS" id="PR00081">
    <property type="entry name" value="GDHRDH"/>
</dbReference>
<dbReference type="InterPro" id="IPR002347">
    <property type="entry name" value="SDR_fam"/>
</dbReference>
<dbReference type="GO" id="GO:0016491">
    <property type="term" value="F:oxidoreductase activity"/>
    <property type="evidence" value="ECO:0007669"/>
    <property type="project" value="UniProtKB-KW"/>
</dbReference>